<keyword evidence="2 6" id="KW-0812">Transmembrane</keyword>
<name>A0ABS2DNL4_9BACI</name>
<dbReference type="EMBL" id="JAFELM010000044">
    <property type="protein sequence ID" value="MBM6619710.1"/>
    <property type="molecule type" value="Genomic_DNA"/>
</dbReference>
<evidence type="ECO:0000256" key="4">
    <source>
        <dbReference type="ARBA" id="ARBA00023136"/>
    </source>
</evidence>
<evidence type="ECO:0000256" key="2">
    <source>
        <dbReference type="ARBA" id="ARBA00022692"/>
    </source>
</evidence>
<keyword evidence="4 6" id="KW-0472">Membrane</keyword>
<keyword evidence="3 6" id="KW-1133">Transmembrane helix</keyword>
<accession>A0ABS2DNL4</accession>
<evidence type="ECO:0000259" key="7">
    <source>
        <dbReference type="Pfam" id="PF06305"/>
    </source>
</evidence>
<dbReference type="Pfam" id="PF06305">
    <property type="entry name" value="LapA_dom"/>
    <property type="match status" value="1"/>
</dbReference>
<dbReference type="PANTHER" id="PTHR41335">
    <property type="entry name" value="MEMBRANE PROTEIN-RELATED"/>
    <property type="match status" value="1"/>
</dbReference>
<evidence type="ECO:0000256" key="1">
    <source>
        <dbReference type="ARBA" id="ARBA00022475"/>
    </source>
</evidence>
<feature type="transmembrane region" description="Helical" evidence="6">
    <location>
        <begin position="37"/>
        <end position="65"/>
    </location>
</feature>
<dbReference type="RefSeq" id="WP_204205197.1">
    <property type="nucleotide sequence ID" value="NZ_JAFELM010000044.1"/>
</dbReference>
<feature type="domain" description="Lipopolysaccharide assembly protein A" evidence="7">
    <location>
        <begin position="24"/>
        <end position="85"/>
    </location>
</feature>
<comment type="caution">
    <text evidence="8">The sequence shown here is derived from an EMBL/GenBank/DDBJ whole genome shotgun (WGS) entry which is preliminary data.</text>
</comment>
<dbReference type="Proteomes" id="UP001518925">
    <property type="component" value="Unassembled WGS sequence"/>
</dbReference>
<evidence type="ECO:0000256" key="3">
    <source>
        <dbReference type="ARBA" id="ARBA00022989"/>
    </source>
</evidence>
<feature type="compositionally biased region" description="Basic and acidic residues" evidence="5">
    <location>
        <begin position="80"/>
        <end position="98"/>
    </location>
</feature>
<reference evidence="8 9" key="1">
    <citation type="submission" date="2021-02" db="EMBL/GenBank/DDBJ databases">
        <title>Bacillus sp. RD4P76, an endophyte from a halophyte.</title>
        <authorList>
            <person name="Sun J.-Q."/>
        </authorList>
    </citation>
    <scope>NUCLEOTIDE SEQUENCE [LARGE SCALE GENOMIC DNA]</scope>
    <source>
        <strain evidence="8 9">RD4P76</strain>
    </source>
</reference>
<sequence length="113" mass="12846">MKGQWTLILALLFALIVAVFAVINVNPVEVDYLFGVANWPLILVILGSSVMGAIAAGSIGIFRLLQQQRKIKHLQKENNELQKKLHDHEQNDQLRKQNYELQNATKPDEKIED</sequence>
<evidence type="ECO:0000256" key="5">
    <source>
        <dbReference type="SAM" id="MobiDB-lite"/>
    </source>
</evidence>
<dbReference type="PANTHER" id="PTHR41335:SF1">
    <property type="entry name" value="MEMBRANE PROTEIN"/>
    <property type="match status" value="1"/>
</dbReference>
<evidence type="ECO:0000313" key="9">
    <source>
        <dbReference type="Proteomes" id="UP001518925"/>
    </source>
</evidence>
<proteinExistence type="predicted"/>
<gene>
    <name evidence="8" type="ORF">JR050_18775</name>
</gene>
<organism evidence="8 9">
    <name type="scientific">Bacillus suaedaesalsae</name>
    <dbReference type="NCBI Taxonomy" id="2810349"/>
    <lineage>
        <taxon>Bacteria</taxon>
        <taxon>Bacillati</taxon>
        <taxon>Bacillota</taxon>
        <taxon>Bacilli</taxon>
        <taxon>Bacillales</taxon>
        <taxon>Bacillaceae</taxon>
        <taxon>Bacillus</taxon>
    </lineage>
</organism>
<keyword evidence="9" id="KW-1185">Reference proteome</keyword>
<evidence type="ECO:0000313" key="8">
    <source>
        <dbReference type="EMBL" id="MBM6619710.1"/>
    </source>
</evidence>
<protein>
    <submittedName>
        <fullName evidence="8">DUF1049 domain-containing protein</fullName>
    </submittedName>
</protein>
<feature type="region of interest" description="Disordered" evidence="5">
    <location>
        <begin position="80"/>
        <end position="113"/>
    </location>
</feature>
<dbReference type="InterPro" id="IPR010445">
    <property type="entry name" value="LapA_dom"/>
</dbReference>
<keyword evidence="1" id="KW-1003">Cell membrane</keyword>
<evidence type="ECO:0000256" key="6">
    <source>
        <dbReference type="SAM" id="Phobius"/>
    </source>
</evidence>